<evidence type="ECO:0000256" key="4">
    <source>
        <dbReference type="ARBA" id="ARBA00022723"/>
    </source>
</evidence>
<reference evidence="13 14" key="1">
    <citation type="submission" date="2020-08" db="EMBL/GenBank/DDBJ databases">
        <title>Genomic Encyclopedia of Type Strains, Phase III (KMG-III): the genomes of soil and plant-associated and newly described type strains.</title>
        <authorList>
            <person name="Whitman W."/>
        </authorList>
    </citation>
    <scope>NUCLEOTIDE SEQUENCE [LARGE SCALE GENOMIC DNA]</scope>
    <source>
        <strain evidence="13 14">CECT 8305</strain>
    </source>
</reference>
<dbReference type="CDD" id="cd09641">
    <property type="entry name" value="Cas3''_I"/>
    <property type="match status" value="1"/>
</dbReference>
<evidence type="ECO:0000313" key="14">
    <source>
        <dbReference type="Proteomes" id="UP000588098"/>
    </source>
</evidence>
<dbReference type="RefSeq" id="WP_221476587.1">
    <property type="nucleotide sequence ID" value="NZ_JACHJL010000008.1"/>
</dbReference>
<dbReference type="InterPro" id="IPR001650">
    <property type="entry name" value="Helicase_C-like"/>
</dbReference>
<protein>
    <submittedName>
        <fullName evidence="13">CRISPR-associated endonuclease/helicase Cas3</fullName>
        <ecNumber evidence="13">3.1.-.-</ecNumber>
        <ecNumber evidence="13">3.6.4.-</ecNumber>
    </submittedName>
</protein>
<keyword evidence="13" id="KW-0255">Endonuclease</keyword>
<dbReference type="PANTHER" id="PTHR47959">
    <property type="entry name" value="ATP-DEPENDENT RNA HELICASE RHLE-RELATED"/>
    <property type="match status" value="1"/>
</dbReference>
<dbReference type="InterPro" id="IPR006483">
    <property type="entry name" value="CRISPR-assoc_Cas3_HD"/>
</dbReference>
<dbReference type="InterPro" id="IPR038257">
    <property type="entry name" value="CRISPR-assoc_Cas3_HD_sf"/>
</dbReference>
<dbReference type="GO" id="GO:0051607">
    <property type="term" value="P:defense response to virus"/>
    <property type="evidence" value="ECO:0007669"/>
    <property type="project" value="UniProtKB-KW"/>
</dbReference>
<accession>A0A7W9QA18</accession>
<keyword evidence="7 13" id="KW-0347">Helicase</keyword>
<evidence type="ECO:0000256" key="5">
    <source>
        <dbReference type="ARBA" id="ARBA00022741"/>
    </source>
</evidence>
<comment type="similarity">
    <text evidence="2">In the central section; belongs to the CRISPR-associated helicase Cas3 family.</text>
</comment>
<keyword evidence="5" id="KW-0547">Nucleotide-binding</keyword>
<keyword evidence="4" id="KW-0479">Metal-binding</keyword>
<organism evidence="13 14">
    <name type="scientific">Streptomyces zagrosensis</name>
    <dbReference type="NCBI Taxonomy" id="1042984"/>
    <lineage>
        <taxon>Bacteria</taxon>
        <taxon>Bacillati</taxon>
        <taxon>Actinomycetota</taxon>
        <taxon>Actinomycetes</taxon>
        <taxon>Kitasatosporales</taxon>
        <taxon>Streptomycetaceae</taxon>
        <taxon>Streptomyces</taxon>
    </lineage>
</organism>
<evidence type="ECO:0000256" key="10">
    <source>
        <dbReference type="ARBA" id="ARBA00038437"/>
    </source>
</evidence>
<dbReference type="NCBIfam" id="TIGR01596">
    <property type="entry name" value="cas3_HD"/>
    <property type="match status" value="1"/>
</dbReference>
<dbReference type="InterPro" id="IPR014001">
    <property type="entry name" value="Helicase_ATP-bd"/>
</dbReference>
<dbReference type="Gene3D" id="1.10.3210.30">
    <property type="match status" value="1"/>
</dbReference>
<dbReference type="GO" id="GO:0005524">
    <property type="term" value="F:ATP binding"/>
    <property type="evidence" value="ECO:0007669"/>
    <property type="project" value="UniProtKB-KW"/>
</dbReference>
<dbReference type="Proteomes" id="UP000588098">
    <property type="component" value="Unassembled WGS sequence"/>
</dbReference>
<dbReference type="GO" id="GO:0016787">
    <property type="term" value="F:hydrolase activity"/>
    <property type="evidence" value="ECO:0007669"/>
    <property type="project" value="UniProtKB-KW"/>
</dbReference>
<evidence type="ECO:0000256" key="7">
    <source>
        <dbReference type="ARBA" id="ARBA00022806"/>
    </source>
</evidence>
<evidence type="ECO:0000256" key="1">
    <source>
        <dbReference type="ARBA" id="ARBA00006847"/>
    </source>
</evidence>
<dbReference type="SMART" id="SM00490">
    <property type="entry name" value="HELICc"/>
    <property type="match status" value="1"/>
</dbReference>
<evidence type="ECO:0000256" key="3">
    <source>
        <dbReference type="ARBA" id="ARBA00022722"/>
    </source>
</evidence>
<dbReference type="GO" id="GO:0046872">
    <property type="term" value="F:metal ion binding"/>
    <property type="evidence" value="ECO:0007669"/>
    <property type="project" value="UniProtKB-KW"/>
</dbReference>
<dbReference type="InterPro" id="IPR027417">
    <property type="entry name" value="P-loop_NTPase"/>
</dbReference>
<evidence type="ECO:0000313" key="13">
    <source>
        <dbReference type="EMBL" id="MBB5936401.1"/>
    </source>
</evidence>
<dbReference type="PANTHER" id="PTHR47959:SF16">
    <property type="entry name" value="CRISPR-ASSOCIATED NUCLEASE_HELICASE CAS3-RELATED"/>
    <property type="match status" value="1"/>
</dbReference>
<proteinExistence type="inferred from homology"/>
<dbReference type="InterPro" id="IPR006474">
    <property type="entry name" value="Helicase_Cas3_CRISPR-ass_core"/>
</dbReference>
<name>A0A7W9QA18_9ACTN</name>
<keyword evidence="3" id="KW-0540">Nuclease</keyword>
<feature type="region of interest" description="Disordered" evidence="11">
    <location>
        <begin position="450"/>
        <end position="469"/>
    </location>
</feature>
<comment type="similarity">
    <text evidence="1">In the N-terminal section; belongs to the CRISPR-associated nuclease Cas3-HD family.</text>
</comment>
<dbReference type="InterPro" id="IPR054712">
    <property type="entry name" value="Cas3-like_dom"/>
</dbReference>
<dbReference type="GO" id="GO:0003676">
    <property type="term" value="F:nucleic acid binding"/>
    <property type="evidence" value="ECO:0007669"/>
    <property type="project" value="InterPro"/>
</dbReference>
<evidence type="ECO:0000256" key="2">
    <source>
        <dbReference type="ARBA" id="ARBA00009046"/>
    </source>
</evidence>
<evidence type="ECO:0000256" key="8">
    <source>
        <dbReference type="ARBA" id="ARBA00022840"/>
    </source>
</evidence>
<evidence type="ECO:0000259" key="12">
    <source>
        <dbReference type="PROSITE" id="PS51643"/>
    </source>
</evidence>
<dbReference type="GO" id="GO:0003724">
    <property type="term" value="F:RNA helicase activity"/>
    <property type="evidence" value="ECO:0007669"/>
    <property type="project" value="TreeGrafter"/>
</dbReference>
<dbReference type="Pfam" id="PF00270">
    <property type="entry name" value="DEAD"/>
    <property type="match status" value="1"/>
</dbReference>
<evidence type="ECO:0000256" key="11">
    <source>
        <dbReference type="SAM" id="MobiDB-lite"/>
    </source>
</evidence>
<dbReference type="SUPFAM" id="SSF52540">
    <property type="entry name" value="P-loop containing nucleoside triphosphate hydrolases"/>
    <property type="match status" value="1"/>
</dbReference>
<dbReference type="GO" id="GO:0004519">
    <property type="term" value="F:endonuclease activity"/>
    <property type="evidence" value="ECO:0007669"/>
    <property type="project" value="UniProtKB-KW"/>
</dbReference>
<dbReference type="EMBL" id="JACHJL010000008">
    <property type="protein sequence ID" value="MBB5936401.1"/>
    <property type="molecule type" value="Genomic_DNA"/>
</dbReference>
<dbReference type="InterPro" id="IPR050079">
    <property type="entry name" value="DEAD_box_RNA_helicase"/>
</dbReference>
<keyword evidence="14" id="KW-1185">Reference proteome</keyword>
<evidence type="ECO:0000256" key="9">
    <source>
        <dbReference type="ARBA" id="ARBA00023118"/>
    </source>
</evidence>
<keyword evidence="9" id="KW-0051">Antiviral defense</keyword>
<gene>
    <name evidence="13" type="ORF">FHS42_003476</name>
</gene>
<keyword evidence="8" id="KW-0067">ATP-binding</keyword>
<keyword evidence="6 13" id="KW-0378">Hydrolase</keyword>
<dbReference type="GO" id="GO:0005829">
    <property type="term" value="C:cytosol"/>
    <property type="evidence" value="ECO:0007669"/>
    <property type="project" value="TreeGrafter"/>
</dbReference>
<feature type="domain" description="HD Cas3-type" evidence="12">
    <location>
        <begin position="12"/>
        <end position="213"/>
    </location>
</feature>
<dbReference type="AlphaFoldDB" id="A0A7W9QA18"/>
<dbReference type="NCBIfam" id="TIGR01587">
    <property type="entry name" value="cas3_core"/>
    <property type="match status" value="1"/>
</dbReference>
<evidence type="ECO:0000256" key="6">
    <source>
        <dbReference type="ARBA" id="ARBA00022801"/>
    </source>
</evidence>
<dbReference type="Gene3D" id="3.40.50.300">
    <property type="entry name" value="P-loop containing nucleotide triphosphate hydrolases"/>
    <property type="match status" value="2"/>
</dbReference>
<dbReference type="Pfam" id="PF22590">
    <property type="entry name" value="Cas3-like_C_2"/>
    <property type="match status" value="1"/>
</dbReference>
<dbReference type="EC" id="3.1.-.-" evidence="13"/>
<dbReference type="EC" id="3.6.4.-" evidence="13"/>
<dbReference type="PROSITE" id="PS51643">
    <property type="entry name" value="HD_CAS3"/>
    <property type="match status" value="1"/>
</dbReference>
<sequence length="786" mass="87072">MLHQILAKSARRGQPPEQLTAHLRAALNAADLVARRTGRMTAVADTVPQFWDAVRLADLLHDAGKIPQGCQHMLAGGPAWGERHEVLSLAFTHLVTDPDLRTWVAAGIATHHRPLTNSPRSLAALYATAPLEEWRTSFTPLDQTVTEALATWLYETANATGLPAQPLTTDTDWIAQAHAELETLLDRFEYGTDADQGLAAVLLQGAVVMADHLSSAHAHPQLVQPMNAAFATRLENSITAKGHTLRPHQQRAATTEGHLLLRSRTGSGKTEASWLWACRQTTTMQTRGQGIPRIFYTLPYLASINANADRTTQALGTTQHVGVAHGRAAAYHLATAACPEDGDEERVKAARKAVARQAATRLFKETIRITTPYQLLRAALVGPAHAPLLVDAANSVFIMDELHAYDTKRLGYILAMMGLLERLGGRFAILSATLPNALADLITDTLTTSVTRTDDSDSNPPPRHRIRTRPHHLTDPATVTEITQHLKHDEAVLVIANNIRQAQQLYDQLAPTARALHGPDAATMLHSRYKRHDRTRIEQHITGRYKVERTRTNQRLPGLVISTQVLEVSMDVDFDVLFTAAADLEALAQRFGRTNRIAAEPPADVIVHTSRYTPSHNTPGTWFADGIYPQAPTQAAWNILTAHDGQPIDENEITHWLNTIYTTPEGRPTPWGTTWRQEVLHHQDQFTATFLDFTYPYDDRTHLTERFDELFDGTEAILTKDRVHYATALQQAPGHAGRLLADDYLIPLPTSAIPRAHFDTELKVHIIDGDYTNEHGLTAIRHRDDT</sequence>
<comment type="caution">
    <text evidence="13">The sequence shown here is derived from an EMBL/GenBank/DDBJ whole genome shotgun (WGS) entry which is preliminary data.</text>
</comment>
<dbReference type="InterPro" id="IPR011545">
    <property type="entry name" value="DEAD/DEAH_box_helicase_dom"/>
</dbReference>
<dbReference type="SMART" id="SM00487">
    <property type="entry name" value="DEXDc"/>
    <property type="match status" value="1"/>
</dbReference>
<comment type="similarity">
    <text evidence="10">Belongs to the DEAD box helicase family.</text>
</comment>